<dbReference type="CDD" id="cd03801">
    <property type="entry name" value="GT4_PimA-like"/>
    <property type="match status" value="1"/>
</dbReference>
<keyword evidence="2" id="KW-1185">Reference proteome</keyword>
<dbReference type="OrthoDB" id="5443996at2"/>
<reference evidence="2" key="1">
    <citation type="submission" date="2017-01" db="EMBL/GenBank/DDBJ databases">
        <authorList>
            <person name="Varghese N."/>
            <person name="Submissions S."/>
        </authorList>
    </citation>
    <scope>NUCLEOTIDE SEQUENCE [LARGE SCALE GENOMIC DNA]</scope>
    <source>
        <strain evidence="2">DSM 29591</strain>
    </source>
</reference>
<sequence length="376" mass="41298">MNKAITPTVSIIQRRLTHYRVPFFVALRESLAEAGIKLRLLHGQGTSQETAKADEGNISWAEPLETRYLAGERLCWQPFAKQVAGSALVIVTQENALLANHLALIKRPAPRLAFWGHGANFQGNSQSLRERYKRWSTGRVDWYFGYTRKSVELVKAAGFDEARITQLDNAVDTDALKRDLAAVKTSDIDKLRMHFGLETGPTALFLGSLYGHKRLDFLIAAAAELRAQIPGFQLLIAGDGPQRAKVESAASKYHWIHPCGALKGMDKACVMRLAKINMNPGLVGLGLLDSFAAALPLVTTDCGLHSPEIAYLDARNGVISPDNLEAYVAACKALLTDDDAHQQLANGCRIAAERYTLSNMVRNFTHGVVQALELPR</sequence>
<accession>A0A1R3WV29</accession>
<dbReference type="GO" id="GO:0016757">
    <property type="term" value="F:glycosyltransferase activity"/>
    <property type="evidence" value="ECO:0007669"/>
    <property type="project" value="TreeGrafter"/>
</dbReference>
<dbReference type="STRING" id="287098.SAMN05421665_1277"/>
<name>A0A1R3WV29_9RHOB</name>
<evidence type="ECO:0000313" key="1">
    <source>
        <dbReference type="EMBL" id="SIT81476.1"/>
    </source>
</evidence>
<dbReference type="SUPFAM" id="SSF53756">
    <property type="entry name" value="UDP-Glycosyltransferase/glycogen phosphorylase"/>
    <property type="match status" value="1"/>
</dbReference>
<keyword evidence="1" id="KW-0808">Transferase</keyword>
<dbReference type="AlphaFoldDB" id="A0A1R3WV29"/>
<dbReference type="RefSeq" id="WP_084190738.1">
    <property type="nucleotide sequence ID" value="NZ_FTPR01000001.1"/>
</dbReference>
<dbReference type="Gene3D" id="3.40.50.2000">
    <property type="entry name" value="Glycogen Phosphorylase B"/>
    <property type="match status" value="2"/>
</dbReference>
<dbReference type="PANTHER" id="PTHR45947">
    <property type="entry name" value="SULFOQUINOVOSYL TRANSFERASE SQD2"/>
    <property type="match status" value="1"/>
</dbReference>
<dbReference type="Pfam" id="PF13692">
    <property type="entry name" value="Glyco_trans_1_4"/>
    <property type="match status" value="1"/>
</dbReference>
<evidence type="ECO:0000313" key="2">
    <source>
        <dbReference type="Proteomes" id="UP000186997"/>
    </source>
</evidence>
<protein>
    <submittedName>
        <fullName evidence="1">Glycosyl transferases group 1</fullName>
    </submittedName>
</protein>
<dbReference type="InterPro" id="IPR050194">
    <property type="entry name" value="Glycosyltransferase_grp1"/>
</dbReference>
<organism evidence="1 2">
    <name type="scientific">Yoonia rosea</name>
    <dbReference type="NCBI Taxonomy" id="287098"/>
    <lineage>
        <taxon>Bacteria</taxon>
        <taxon>Pseudomonadati</taxon>
        <taxon>Pseudomonadota</taxon>
        <taxon>Alphaproteobacteria</taxon>
        <taxon>Rhodobacterales</taxon>
        <taxon>Paracoccaceae</taxon>
        <taxon>Yoonia</taxon>
    </lineage>
</organism>
<proteinExistence type="predicted"/>
<gene>
    <name evidence="1" type="ORF">SAMN05421665_1277</name>
</gene>
<dbReference type="Proteomes" id="UP000186997">
    <property type="component" value="Unassembled WGS sequence"/>
</dbReference>
<dbReference type="PANTHER" id="PTHR45947:SF3">
    <property type="entry name" value="SULFOQUINOVOSYL TRANSFERASE SQD2"/>
    <property type="match status" value="1"/>
</dbReference>
<dbReference type="EMBL" id="FTPR01000001">
    <property type="protein sequence ID" value="SIT81476.1"/>
    <property type="molecule type" value="Genomic_DNA"/>
</dbReference>